<evidence type="ECO:0000313" key="1">
    <source>
        <dbReference type="EMBL" id="AET33171.1"/>
    </source>
</evidence>
<dbReference type="RefSeq" id="WP_014288996.1">
    <property type="nucleotide sequence ID" value="NC_016645.1"/>
</dbReference>
<reference evidence="1 2" key="1">
    <citation type="journal article" date="2012" name="J. Bacteriol.">
        <title>Complete genome sequence of strain 1860, a crenarchaeon of the genus pyrobaculum able to grow with various electron acceptors.</title>
        <authorList>
            <person name="Mardanov A.V."/>
            <person name="Gumerov V.M."/>
            <person name="Slobodkina G.B."/>
            <person name="Beletsky A.V."/>
            <person name="Bonch-Osmolovskaya E.A."/>
            <person name="Ravin N.V."/>
            <person name="Skryabin K.G."/>
        </authorList>
    </citation>
    <scope>NUCLEOTIDE SEQUENCE [LARGE SCALE GENOMIC DNA]</scope>
    <source>
        <strain evidence="1 2">1860</strain>
    </source>
</reference>
<dbReference type="HOGENOM" id="CLU_2949446_0_0_2"/>
<dbReference type="Proteomes" id="UP000005867">
    <property type="component" value="Chromosome"/>
</dbReference>
<dbReference type="STRING" id="1104324.P186_1761"/>
<accession>G7VH00</accession>
<name>G7VH00_9CREN</name>
<dbReference type="OrthoDB" id="42009at2157"/>
<dbReference type="EMBL" id="CP003098">
    <property type="protein sequence ID" value="AET33171.1"/>
    <property type="molecule type" value="Genomic_DNA"/>
</dbReference>
<dbReference type="BioCyc" id="PSP1104324:GJSN-1727-MONOMER"/>
<proteinExistence type="predicted"/>
<dbReference type="KEGG" id="pyr:P186_1761"/>
<dbReference type="GeneID" id="11596259"/>
<sequence>MTSTLWLGSNRDIEDAVYIYRFGKAKGLLSEESLEAWERRMGVLLRSLRESGGGTYSTI</sequence>
<protein>
    <submittedName>
        <fullName evidence="1">Uncharacterized protein</fullName>
    </submittedName>
</protein>
<keyword evidence="2" id="KW-1185">Reference proteome</keyword>
<evidence type="ECO:0000313" key="2">
    <source>
        <dbReference type="Proteomes" id="UP000005867"/>
    </source>
</evidence>
<gene>
    <name evidence="1" type="ORF">P186_1761</name>
</gene>
<dbReference type="AlphaFoldDB" id="G7VH00"/>
<organism evidence="1 2">
    <name type="scientific">Pyrobaculum ferrireducens</name>
    <dbReference type="NCBI Taxonomy" id="1104324"/>
    <lineage>
        <taxon>Archaea</taxon>
        <taxon>Thermoproteota</taxon>
        <taxon>Thermoprotei</taxon>
        <taxon>Thermoproteales</taxon>
        <taxon>Thermoproteaceae</taxon>
        <taxon>Pyrobaculum</taxon>
    </lineage>
</organism>